<dbReference type="GO" id="GO:0008270">
    <property type="term" value="F:zinc ion binding"/>
    <property type="evidence" value="ECO:0007669"/>
    <property type="project" value="InterPro"/>
</dbReference>
<proteinExistence type="inferred from homology"/>
<evidence type="ECO:0000256" key="8">
    <source>
        <dbReference type="ARBA" id="ARBA00023049"/>
    </source>
</evidence>
<dbReference type="CDD" id="cd05658">
    <property type="entry name" value="M18_DAP"/>
    <property type="match status" value="1"/>
</dbReference>
<dbReference type="Gene3D" id="3.40.630.10">
    <property type="entry name" value="Zn peptidases"/>
    <property type="match status" value="1"/>
</dbReference>
<organism evidence="10 11">
    <name type="scientific">Kluyveromyces dobzhanskii CBS 2104</name>
    <dbReference type="NCBI Taxonomy" id="1427455"/>
    <lineage>
        <taxon>Eukaryota</taxon>
        <taxon>Fungi</taxon>
        <taxon>Dikarya</taxon>
        <taxon>Ascomycota</taxon>
        <taxon>Saccharomycotina</taxon>
        <taxon>Saccharomycetes</taxon>
        <taxon>Saccharomycetales</taxon>
        <taxon>Saccharomycetaceae</taxon>
        <taxon>Kluyveromyces</taxon>
    </lineage>
</organism>
<evidence type="ECO:0000256" key="3">
    <source>
        <dbReference type="ARBA" id="ARBA00022438"/>
    </source>
</evidence>
<comment type="cofactor">
    <cofactor evidence="1">
        <name>Zn(2+)</name>
        <dbReference type="ChEBI" id="CHEBI:29105"/>
    </cofactor>
</comment>
<evidence type="ECO:0000256" key="9">
    <source>
        <dbReference type="RuleBase" id="RU004386"/>
    </source>
</evidence>
<dbReference type="InterPro" id="IPR001948">
    <property type="entry name" value="Peptidase_M18"/>
</dbReference>
<evidence type="ECO:0000256" key="2">
    <source>
        <dbReference type="ARBA" id="ARBA00008290"/>
    </source>
</evidence>
<dbReference type="Pfam" id="PF02127">
    <property type="entry name" value="Peptidase_M18"/>
    <property type="match status" value="1"/>
</dbReference>
<dbReference type="GO" id="GO:0000324">
    <property type="term" value="C:fungal-type vacuole"/>
    <property type="evidence" value="ECO:0007669"/>
    <property type="project" value="TreeGrafter"/>
</dbReference>
<keyword evidence="7 9" id="KW-0862">Zinc</keyword>
<dbReference type="OrthoDB" id="9880441at2759"/>
<evidence type="ECO:0000256" key="7">
    <source>
        <dbReference type="ARBA" id="ARBA00022833"/>
    </source>
</evidence>
<protein>
    <submittedName>
        <fullName evidence="10">WGS project CCBQ000000000 data, contig 00010</fullName>
    </submittedName>
</protein>
<evidence type="ECO:0000256" key="4">
    <source>
        <dbReference type="ARBA" id="ARBA00022670"/>
    </source>
</evidence>
<dbReference type="Proteomes" id="UP000031516">
    <property type="component" value="Unassembled WGS sequence"/>
</dbReference>
<gene>
    <name evidence="10" type="ORF">KLDO_g4254</name>
</gene>
<comment type="caution">
    <text evidence="10">The sequence shown here is derived from an EMBL/GenBank/DDBJ whole genome shotgun (WGS) entry which is preliminary data.</text>
</comment>
<dbReference type="SUPFAM" id="SSF101821">
    <property type="entry name" value="Aminopeptidase/glucanase lid domain"/>
    <property type="match status" value="1"/>
</dbReference>
<accession>A0A0A8LAS4</accession>
<dbReference type="Gene3D" id="2.30.250.10">
    <property type="entry name" value="Aminopeptidase i, Domain 2"/>
    <property type="match status" value="1"/>
</dbReference>
<sequence>MSEHFEINKDAIDALADVLKQISVIDGKNKNKPVKAQCVKETHVRTTECSNWSSKKTFREYSEEYIKFTYENPTIYHVIKYFAKKLEENGFKYLSEKSSWTSIDAGKYYTVRNGSNLAAFSLGSDWAPELGVGIIGAHADALSAKLKPASKKPNVEGFELLGVAPYGGALSELWLDRDLGVGGRVLVKDQATGKVEARLCNSWPHPIAKIPSLAPHFGAPSVGPFDKEDQTVPVVGYVGNGDYDDDDDDEEYDLEDEKNSPLYGKHSIHLLRYIAKLLSVKVSSITQFDLDLFDVQEGTFGGLKDEFIFVPRVDDRICSFSAIYALIEHTKAGTASDGFNVAVLYDNEEVGSLTRQGAKGGLLESLVERVIANKTDSNLSEMRTAFANSIIISADVTHMLNPNFNSVYLENHKPKPNVGITLALDSNAHMATDVVGTALVEELGRLNGDKIQYFQIKNNSRSGGTIGPSLASQTGARTIDMGISQWSMHSIRATTGSKDIGLAVKFFTGFYNDWNNVYKNFGDL</sequence>
<evidence type="ECO:0000256" key="6">
    <source>
        <dbReference type="ARBA" id="ARBA00022801"/>
    </source>
</evidence>
<reference evidence="10 11" key="1">
    <citation type="submission" date="2014-03" db="EMBL/GenBank/DDBJ databases">
        <title>The genome of Kluyveromyces dobzhanskii.</title>
        <authorList>
            <person name="Nystedt B."/>
            <person name="Astrom S."/>
        </authorList>
    </citation>
    <scope>NUCLEOTIDE SEQUENCE [LARGE SCALE GENOMIC DNA]</scope>
    <source>
        <strain evidence="10 11">CBS 2104</strain>
    </source>
</reference>
<evidence type="ECO:0000256" key="1">
    <source>
        <dbReference type="ARBA" id="ARBA00001947"/>
    </source>
</evidence>
<keyword evidence="11" id="KW-1185">Reference proteome</keyword>
<keyword evidence="8 9" id="KW-0482">Metalloprotease</keyword>
<name>A0A0A8LAS4_9SACH</name>
<keyword evidence="3 9" id="KW-0031">Aminopeptidase</keyword>
<dbReference type="EMBL" id="CCBQ010000046">
    <property type="protein sequence ID" value="CDO96034.1"/>
    <property type="molecule type" value="Genomic_DNA"/>
</dbReference>
<dbReference type="InterPro" id="IPR023358">
    <property type="entry name" value="Peptidase_M18_dom2"/>
</dbReference>
<dbReference type="AlphaFoldDB" id="A0A0A8LAS4"/>
<evidence type="ECO:0000313" key="11">
    <source>
        <dbReference type="Proteomes" id="UP000031516"/>
    </source>
</evidence>
<evidence type="ECO:0000256" key="5">
    <source>
        <dbReference type="ARBA" id="ARBA00022723"/>
    </source>
</evidence>
<keyword evidence="5 9" id="KW-0479">Metal-binding</keyword>
<dbReference type="SUPFAM" id="SSF53187">
    <property type="entry name" value="Zn-dependent exopeptidases"/>
    <property type="match status" value="1"/>
</dbReference>
<comment type="similarity">
    <text evidence="2 9">Belongs to the peptidase M18 family.</text>
</comment>
<keyword evidence="6 9" id="KW-0378">Hydrolase</keyword>
<dbReference type="FunFam" id="2.30.250.10:FF:000001">
    <property type="entry name" value="Aspartyl aminopeptidase 1"/>
    <property type="match status" value="1"/>
</dbReference>
<dbReference type="GO" id="GO:0070006">
    <property type="term" value="F:metalloaminopeptidase activity"/>
    <property type="evidence" value="ECO:0007669"/>
    <property type="project" value="TreeGrafter"/>
</dbReference>
<dbReference type="GO" id="GO:0006508">
    <property type="term" value="P:proteolysis"/>
    <property type="evidence" value="ECO:0007669"/>
    <property type="project" value="UniProtKB-KW"/>
</dbReference>
<dbReference type="PRINTS" id="PR00932">
    <property type="entry name" value="AMINO1PTASE"/>
</dbReference>
<dbReference type="PANTHER" id="PTHR28570">
    <property type="entry name" value="ASPARTYL AMINOPEPTIDASE"/>
    <property type="match status" value="1"/>
</dbReference>
<keyword evidence="4 9" id="KW-0645">Protease</keyword>
<evidence type="ECO:0000313" key="10">
    <source>
        <dbReference type="EMBL" id="CDO96034.1"/>
    </source>
</evidence>
<dbReference type="PANTHER" id="PTHR28570:SF4">
    <property type="entry name" value="VACUOLAR AMINOPEPTIDASE 1"/>
    <property type="match status" value="1"/>
</dbReference>